<dbReference type="GeneID" id="93090530"/>
<name>A0A381DGS9_9BACT</name>
<dbReference type="Proteomes" id="UP000254920">
    <property type="component" value="Unassembled WGS sequence"/>
</dbReference>
<organism evidence="1 2">
    <name type="scientific">Campylobacter sputorum subsp. sputorum</name>
    <dbReference type="NCBI Taxonomy" id="32024"/>
    <lineage>
        <taxon>Bacteria</taxon>
        <taxon>Pseudomonadati</taxon>
        <taxon>Campylobacterota</taxon>
        <taxon>Epsilonproteobacteria</taxon>
        <taxon>Campylobacterales</taxon>
        <taxon>Campylobacteraceae</taxon>
        <taxon>Campylobacter</taxon>
    </lineage>
</organism>
<evidence type="ECO:0000313" key="2">
    <source>
        <dbReference type="Proteomes" id="UP000254920"/>
    </source>
</evidence>
<dbReference type="Pfam" id="PF04390">
    <property type="entry name" value="LptE"/>
    <property type="match status" value="1"/>
</dbReference>
<dbReference type="AlphaFoldDB" id="A0A381DGS9"/>
<dbReference type="InterPro" id="IPR007485">
    <property type="entry name" value="LPS_assembly_LptE"/>
</dbReference>
<proteinExistence type="predicted"/>
<keyword evidence="2" id="KW-1185">Reference proteome</keyword>
<accession>A0A381DGS9</accession>
<dbReference type="STRING" id="32024.GCA_000788295_00225"/>
<dbReference type="RefSeq" id="WP_089182362.1">
    <property type="nucleotide sequence ID" value="NZ_CP043427.1"/>
</dbReference>
<dbReference type="OrthoDB" id="5347351at2"/>
<gene>
    <name evidence="1" type="ORF">NCTC12475_00077</name>
</gene>
<dbReference type="EMBL" id="UFVD01000001">
    <property type="protein sequence ID" value="SUX09533.1"/>
    <property type="molecule type" value="Genomic_DNA"/>
</dbReference>
<protein>
    <submittedName>
        <fullName evidence="1">Penicillin-binding protein</fullName>
    </submittedName>
</protein>
<reference evidence="1 2" key="1">
    <citation type="submission" date="2018-06" db="EMBL/GenBank/DDBJ databases">
        <authorList>
            <consortium name="Pathogen Informatics"/>
            <person name="Doyle S."/>
        </authorList>
    </citation>
    <scope>NUCLEOTIDE SEQUENCE [LARGE SCALE GENOMIC DNA]</scope>
    <source>
        <strain evidence="1 2">NCTC12475</strain>
    </source>
</reference>
<sequence length="177" mass="20343">MRHIFFIFICFFITSCGYQPISKISTDLLGENVFVDVIISKIDPKNSVYIKDSVREGVVNRLHKNLAENEENADSKIYVSIRSIKFSPLMYDQYGYVTTYKANLTLNYKTYFKDGSVSNITTSGEYDFKISGKIKNTRFTDSIISDTERYNAIKNSSSESFDEYISKLAIRAYNNVN</sequence>
<dbReference type="GO" id="GO:0043165">
    <property type="term" value="P:Gram-negative-bacterium-type cell outer membrane assembly"/>
    <property type="evidence" value="ECO:0007669"/>
    <property type="project" value="InterPro"/>
</dbReference>
<dbReference type="PROSITE" id="PS51257">
    <property type="entry name" value="PROKAR_LIPOPROTEIN"/>
    <property type="match status" value="1"/>
</dbReference>
<dbReference type="GO" id="GO:0019867">
    <property type="term" value="C:outer membrane"/>
    <property type="evidence" value="ECO:0007669"/>
    <property type="project" value="InterPro"/>
</dbReference>
<evidence type="ECO:0000313" key="1">
    <source>
        <dbReference type="EMBL" id="SUX09533.1"/>
    </source>
</evidence>